<dbReference type="STRING" id="1705564.APG08_01081"/>
<comment type="caution">
    <text evidence="11">The sequence shown here is derived from an EMBL/GenBank/DDBJ whole genome shotgun (WGS) entry which is preliminary data.</text>
</comment>
<dbReference type="PANTHER" id="PTHR43553">
    <property type="entry name" value="HEAVY METAL TRANSPORTER"/>
    <property type="match status" value="1"/>
</dbReference>
<dbReference type="SMART" id="SM00382">
    <property type="entry name" value="AAA"/>
    <property type="match status" value="1"/>
</dbReference>
<comment type="similarity">
    <text evidence="2">Belongs to the ABC transporter superfamily.</text>
</comment>
<comment type="subcellular location">
    <subcellularLocation>
        <location evidence="1">Cell membrane</location>
        <topology evidence="1">Peripheral membrane protein</topology>
    </subcellularLocation>
</comment>
<evidence type="ECO:0000256" key="9">
    <source>
        <dbReference type="ARBA" id="ARBA00025157"/>
    </source>
</evidence>
<dbReference type="GO" id="GO:0016887">
    <property type="term" value="F:ATP hydrolysis activity"/>
    <property type="evidence" value="ECO:0007669"/>
    <property type="project" value="InterPro"/>
</dbReference>
<gene>
    <name evidence="11" type="primary">btuD_4</name>
    <name evidence="11" type="ORF">AMQ22_01984</name>
</gene>
<evidence type="ECO:0000256" key="2">
    <source>
        <dbReference type="ARBA" id="ARBA00005417"/>
    </source>
</evidence>
<evidence type="ECO:0000256" key="7">
    <source>
        <dbReference type="ARBA" id="ARBA00022967"/>
    </source>
</evidence>
<proteinExistence type="inferred from homology"/>
<dbReference type="FunFam" id="3.40.50.300:FF:000224">
    <property type="entry name" value="Energy-coupling factor transporter ATP-binding protein EcfA"/>
    <property type="match status" value="1"/>
</dbReference>
<evidence type="ECO:0000313" key="11">
    <source>
        <dbReference type="EMBL" id="KYC47316.1"/>
    </source>
</evidence>
<dbReference type="SUPFAM" id="SSF52540">
    <property type="entry name" value="P-loop containing nucleoside triphosphate hydrolases"/>
    <property type="match status" value="1"/>
</dbReference>
<dbReference type="Pfam" id="PF00005">
    <property type="entry name" value="ABC_tran"/>
    <property type="match status" value="1"/>
</dbReference>
<evidence type="ECO:0000256" key="8">
    <source>
        <dbReference type="ARBA" id="ARBA00023136"/>
    </source>
</evidence>
<dbReference type="GO" id="GO:0043190">
    <property type="term" value="C:ATP-binding cassette (ABC) transporter complex"/>
    <property type="evidence" value="ECO:0007669"/>
    <property type="project" value="TreeGrafter"/>
</dbReference>
<protein>
    <submittedName>
        <fullName evidence="11">Cobalamin import ATP-binding protein BtuD</fullName>
        <ecNumber evidence="11">3.6.3.33</ecNumber>
    </submittedName>
</protein>
<organism evidence="11 12">
    <name type="scientific">Candidatus Methanofastidiosum methylothiophilum</name>
    <dbReference type="NCBI Taxonomy" id="1705564"/>
    <lineage>
        <taxon>Archaea</taxon>
        <taxon>Methanobacteriati</taxon>
        <taxon>Methanobacteriota</taxon>
        <taxon>Stenosarchaea group</taxon>
        <taxon>Candidatus Methanofastidiosia</taxon>
        <taxon>Candidatus Methanofastidiosales</taxon>
        <taxon>Candidatus Methanofastidiosaceae</taxon>
        <taxon>Candidatus Methanofastidiosum</taxon>
    </lineage>
</organism>
<keyword evidence="11" id="KW-0378">Hydrolase</keyword>
<dbReference type="AlphaFoldDB" id="A0A150IQR6"/>
<evidence type="ECO:0000256" key="1">
    <source>
        <dbReference type="ARBA" id="ARBA00004202"/>
    </source>
</evidence>
<evidence type="ECO:0000256" key="3">
    <source>
        <dbReference type="ARBA" id="ARBA00022448"/>
    </source>
</evidence>
<dbReference type="GO" id="GO:0005524">
    <property type="term" value="F:ATP binding"/>
    <property type="evidence" value="ECO:0007669"/>
    <property type="project" value="UniProtKB-KW"/>
</dbReference>
<comment type="function">
    <text evidence="9">Probably part of an ABC transporter complex. Responsible for energy coupling to the transport system.</text>
</comment>
<keyword evidence="7" id="KW-1278">Translocase</keyword>
<name>A0A150IQR6_9EURY</name>
<dbReference type="EMBL" id="LNGC01000154">
    <property type="protein sequence ID" value="KYC47316.1"/>
    <property type="molecule type" value="Genomic_DNA"/>
</dbReference>
<dbReference type="PROSITE" id="PS00211">
    <property type="entry name" value="ABC_TRANSPORTER_1"/>
    <property type="match status" value="1"/>
</dbReference>
<dbReference type="PROSITE" id="PS50893">
    <property type="entry name" value="ABC_TRANSPORTER_2"/>
    <property type="match status" value="1"/>
</dbReference>
<dbReference type="GO" id="GO:0042626">
    <property type="term" value="F:ATPase-coupled transmembrane transporter activity"/>
    <property type="evidence" value="ECO:0007669"/>
    <property type="project" value="TreeGrafter"/>
</dbReference>
<dbReference type="InterPro" id="IPR003439">
    <property type="entry name" value="ABC_transporter-like_ATP-bd"/>
</dbReference>
<keyword evidence="6 11" id="KW-0067">ATP-binding</keyword>
<evidence type="ECO:0000256" key="6">
    <source>
        <dbReference type="ARBA" id="ARBA00022840"/>
    </source>
</evidence>
<reference evidence="11 12" key="1">
    <citation type="journal article" date="2016" name="ISME J.">
        <title>Chasing the elusive Euryarchaeota class WSA2: genomes reveal a uniquely fastidious methyl-reducing methanogen.</title>
        <authorList>
            <person name="Nobu M.K."/>
            <person name="Narihiro T."/>
            <person name="Kuroda K."/>
            <person name="Mei R."/>
            <person name="Liu W.T."/>
        </authorList>
    </citation>
    <scope>NUCLEOTIDE SEQUENCE [LARGE SCALE GENOMIC DNA]</scope>
    <source>
        <strain evidence="11">U1lsi0528_Bin055</strain>
    </source>
</reference>
<evidence type="ECO:0000313" key="12">
    <source>
        <dbReference type="Proteomes" id="UP000075398"/>
    </source>
</evidence>
<keyword evidence="3" id="KW-0813">Transport</keyword>
<dbReference type="InterPro" id="IPR003593">
    <property type="entry name" value="AAA+_ATPase"/>
</dbReference>
<dbReference type="InterPro" id="IPR017871">
    <property type="entry name" value="ABC_transporter-like_CS"/>
</dbReference>
<keyword evidence="8" id="KW-0472">Membrane</keyword>
<keyword evidence="4" id="KW-1003">Cell membrane</keyword>
<dbReference type="InterPro" id="IPR015856">
    <property type="entry name" value="ABC_transpr_CbiO/EcfA_su"/>
</dbReference>
<dbReference type="EC" id="3.6.3.33" evidence="11"/>
<keyword evidence="5" id="KW-0547">Nucleotide-binding</keyword>
<dbReference type="Gene3D" id="3.40.50.300">
    <property type="entry name" value="P-loop containing nucleotide triphosphate hydrolases"/>
    <property type="match status" value="1"/>
</dbReference>
<dbReference type="InterPro" id="IPR027417">
    <property type="entry name" value="P-loop_NTPase"/>
</dbReference>
<dbReference type="PANTHER" id="PTHR43553:SF24">
    <property type="entry name" value="ENERGY-COUPLING FACTOR TRANSPORTER ATP-BINDING PROTEIN ECFA1"/>
    <property type="match status" value="1"/>
</dbReference>
<evidence type="ECO:0000256" key="5">
    <source>
        <dbReference type="ARBA" id="ARBA00022741"/>
    </source>
</evidence>
<evidence type="ECO:0000259" key="10">
    <source>
        <dbReference type="PROSITE" id="PS50893"/>
    </source>
</evidence>
<evidence type="ECO:0000256" key="4">
    <source>
        <dbReference type="ARBA" id="ARBA00022475"/>
    </source>
</evidence>
<feature type="domain" description="ABC transporter" evidence="10">
    <location>
        <begin position="4"/>
        <end position="237"/>
    </location>
</feature>
<dbReference type="CDD" id="cd03225">
    <property type="entry name" value="ABC_cobalt_CbiO_domain1"/>
    <property type="match status" value="1"/>
</dbReference>
<dbReference type="Proteomes" id="UP000075398">
    <property type="component" value="Unassembled WGS sequence"/>
</dbReference>
<sequence>MNAIDTEDIHFTYPESKEILKGVSLSVKKGEFVSLVGQNGSGKTTLAKHFNGLLRPSKGKVFILGEDAKNSSIAELSRKVGHLFQNPENQIFEETVFAEIAFGPRNLNLPEYEIETRVDKVLKTTRLSRYRDTHPLSLSGGEKQRLALASVVVMEPQILVLDEPTTGLDLLSIMGILEIVKELHEKNVTVVLITHDMGLVSELSERVVVMGNGQIIGDGTPKEIFADDDLLKRASLEPPQIMKFSKILGLKPEVKVDALYKRIIETL</sequence>
<dbReference type="InterPro" id="IPR050095">
    <property type="entry name" value="ECF_ABC_transporter_ATP-bd"/>
</dbReference>
<accession>A0A150IQR6</accession>